<dbReference type="GO" id="GO:0009506">
    <property type="term" value="C:plasmodesma"/>
    <property type="evidence" value="ECO:0007669"/>
    <property type="project" value="TreeGrafter"/>
</dbReference>
<name>A0AAD9TZX3_9ROSI</name>
<dbReference type="EMBL" id="JANJYI010000006">
    <property type="protein sequence ID" value="KAK2645247.1"/>
    <property type="molecule type" value="Genomic_DNA"/>
</dbReference>
<reference evidence="2" key="1">
    <citation type="journal article" date="2023" name="Plant J.">
        <title>Genome sequences and population genomics provide insights into the demographic history, inbreeding, and mutation load of two 'living fossil' tree species of Dipteronia.</title>
        <authorList>
            <person name="Feng Y."/>
            <person name="Comes H.P."/>
            <person name="Chen J."/>
            <person name="Zhu S."/>
            <person name="Lu R."/>
            <person name="Zhang X."/>
            <person name="Li P."/>
            <person name="Qiu J."/>
            <person name="Olsen K.M."/>
            <person name="Qiu Y."/>
        </authorList>
    </citation>
    <scope>NUCLEOTIDE SEQUENCE</scope>
    <source>
        <strain evidence="2">KIB01</strain>
    </source>
</reference>
<dbReference type="PANTHER" id="PTHR33322">
    <property type="entry name" value="BAG DOMAIN CONTAINING PROTEIN, EXPRESSED"/>
    <property type="match status" value="1"/>
</dbReference>
<keyword evidence="1" id="KW-0143">Chaperone</keyword>
<sequence>MNYCLPCVPRRATCQGLLALMHNAEYVTRRSQSIRSPCELVVATAKLREIKALFDSYGYRHRIARDAEERQCFSERIIVLLADDAIEACDFMVWASKRLMQNEQDAMLDLVEPKPKENWVQ</sequence>
<gene>
    <name evidence="2" type="ORF">Ddye_020442</name>
</gene>
<evidence type="ECO:0000313" key="2">
    <source>
        <dbReference type="EMBL" id="KAK2645247.1"/>
    </source>
</evidence>
<dbReference type="GO" id="GO:0006457">
    <property type="term" value="P:protein folding"/>
    <property type="evidence" value="ECO:0007669"/>
    <property type="project" value="TreeGrafter"/>
</dbReference>
<dbReference type="PANTHER" id="PTHR33322:SF3">
    <property type="entry name" value="BAG FAMILY MOLECULAR CHAPERONE REGULATOR 7"/>
    <property type="match status" value="1"/>
</dbReference>
<proteinExistence type="predicted"/>
<organism evidence="2 3">
    <name type="scientific">Dipteronia dyeriana</name>
    <dbReference type="NCBI Taxonomy" id="168575"/>
    <lineage>
        <taxon>Eukaryota</taxon>
        <taxon>Viridiplantae</taxon>
        <taxon>Streptophyta</taxon>
        <taxon>Embryophyta</taxon>
        <taxon>Tracheophyta</taxon>
        <taxon>Spermatophyta</taxon>
        <taxon>Magnoliopsida</taxon>
        <taxon>eudicotyledons</taxon>
        <taxon>Gunneridae</taxon>
        <taxon>Pentapetalae</taxon>
        <taxon>rosids</taxon>
        <taxon>malvids</taxon>
        <taxon>Sapindales</taxon>
        <taxon>Sapindaceae</taxon>
        <taxon>Hippocastanoideae</taxon>
        <taxon>Acereae</taxon>
        <taxon>Dipteronia</taxon>
    </lineage>
</organism>
<evidence type="ECO:0000313" key="3">
    <source>
        <dbReference type="Proteomes" id="UP001280121"/>
    </source>
</evidence>
<protein>
    <submittedName>
        <fullName evidence="2">Uncharacterized protein</fullName>
    </submittedName>
</protein>
<dbReference type="Proteomes" id="UP001280121">
    <property type="component" value="Unassembled WGS sequence"/>
</dbReference>
<dbReference type="AlphaFoldDB" id="A0AAD9TZX3"/>
<evidence type="ECO:0000256" key="1">
    <source>
        <dbReference type="ARBA" id="ARBA00023186"/>
    </source>
</evidence>
<dbReference type="InterPro" id="IPR040400">
    <property type="entry name" value="BAG5/6/7/8"/>
</dbReference>
<accession>A0AAD9TZX3</accession>
<keyword evidence="3" id="KW-1185">Reference proteome</keyword>
<comment type="caution">
    <text evidence="2">The sequence shown here is derived from an EMBL/GenBank/DDBJ whole genome shotgun (WGS) entry which is preliminary data.</text>
</comment>